<feature type="compositionally biased region" description="Pro residues" evidence="1">
    <location>
        <begin position="266"/>
        <end position="278"/>
    </location>
</feature>
<comment type="caution">
    <text evidence="3">The sequence shown here is derived from an EMBL/GenBank/DDBJ whole genome shotgun (WGS) entry which is preliminary data.</text>
</comment>
<feature type="compositionally biased region" description="Basic and acidic residues" evidence="1">
    <location>
        <begin position="230"/>
        <end position="246"/>
    </location>
</feature>
<dbReference type="SUPFAM" id="SSF52266">
    <property type="entry name" value="SGNH hydrolase"/>
    <property type="match status" value="1"/>
</dbReference>
<dbReference type="InterPro" id="IPR036514">
    <property type="entry name" value="SGNH_hydro_sf"/>
</dbReference>
<keyword evidence="4" id="KW-1185">Reference proteome</keyword>
<dbReference type="AlphaFoldDB" id="A0A9J6EA55"/>
<dbReference type="EMBL" id="JABSTU010000005">
    <property type="protein sequence ID" value="KAH8031206.1"/>
    <property type="molecule type" value="Genomic_DNA"/>
</dbReference>
<evidence type="ECO:0000313" key="3">
    <source>
        <dbReference type="EMBL" id="KAH8031206.1"/>
    </source>
</evidence>
<dbReference type="Pfam" id="PF13472">
    <property type="entry name" value="Lipase_GDSL_2"/>
    <property type="match status" value="1"/>
</dbReference>
<protein>
    <recommendedName>
        <fullName evidence="2">SGNH hydrolase-type esterase domain-containing protein</fullName>
    </recommendedName>
</protein>
<reference evidence="3" key="2">
    <citation type="submission" date="2021-09" db="EMBL/GenBank/DDBJ databases">
        <authorList>
            <person name="Jia N."/>
            <person name="Wang J."/>
            <person name="Shi W."/>
            <person name="Du L."/>
            <person name="Sun Y."/>
            <person name="Zhan W."/>
            <person name="Jiang J."/>
            <person name="Wang Q."/>
            <person name="Zhang B."/>
            <person name="Ji P."/>
            <person name="Sakyi L.B."/>
            <person name="Cui X."/>
            <person name="Yuan T."/>
            <person name="Jiang B."/>
            <person name="Yang W."/>
            <person name="Lam T.T.-Y."/>
            <person name="Chang Q."/>
            <person name="Ding S."/>
            <person name="Wang X."/>
            <person name="Zhu J."/>
            <person name="Ruan X."/>
            <person name="Zhao L."/>
            <person name="Wei J."/>
            <person name="Que T."/>
            <person name="Du C."/>
            <person name="Cheng J."/>
            <person name="Dai P."/>
            <person name="Han X."/>
            <person name="Huang E."/>
            <person name="Gao Y."/>
            <person name="Liu J."/>
            <person name="Shao H."/>
            <person name="Ye R."/>
            <person name="Li L."/>
            <person name="Wei W."/>
            <person name="Wang X."/>
            <person name="Wang C."/>
            <person name="Huo Q."/>
            <person name="Li W."/>
            <person name="Guo W."/>
            <person name="Chen H."/>
            <person name="Chen S."/>
            <person name="Zhou L."/>
            <person name="Zhou L."/>
            <person name="Ni X."/>
            <person name="Tian J."/>
            <person name="Zhou Y."/>
            <person name="Sheng Y."/>
            <person name="Liu T."/>
            <person name="Pan Y."/>
            <person name="Xia L."/>
            <person name="Li J."/>
            <person name="Zhao F."/>
            <person name="Cao W."/>
        </authorList>
    </citation>
    <scope>NUCLEOTIDE SEQUENCE</scope>
    <source>
        <strain evidence="3">Rmic-2018</strain>
        <tissue evidence="3">Larvae</tissue>
    </source>
</reference>
<evidence type="ECO:0000313" key="4">
    <source>
        <dbReference type="Proteomes" id="UP000821866"/>
    </source>
</evidence>
<reference evidence="3" key="1">
    <citation type="journal article" date="2020" name="Cell">
        <title>Large-Scale Comparative Analyses of Tick Genomes Elucidate Their Genetic Diversity and Vector Capacities.</title>
        <authorList>
            <consortium name="Tick Genome and Microbiome Consortium (TIGMIC)"/>
            <person name="Jia N."/>
            <person name="Wang J."/>
            <person name="Shi W."/>
            <person name="Du L."/>
            <person name="Sun Y."/>
            <person name="Zhan W."/>
            <person name="Jiang J.F."/>
            <person name="Wang Q."/>
            <person name="Zhang B."/>
            <person name="Ji P."/>
            <person name="Bell-Sakyi L."/>
            <person name="Cui X.M."/>
            <person name="Yuan T.T."/>
            <person name="Jiang B.G."/>
            <person name="Yang W.F."/>
            <person name="Lam T.T."/>
            <person name="Chang Q.C."/>
            <person name="Ding S.J."/>
            <person name="Wang X.J."/>
            <person name="Zhu J.G."/>
            <person name="Ruan X.D."/>
            <person name="Zhao L."/>
            <person name="Wei J.T."/>
            <person name="Ye R.Z."/>
            <person name="Que T.C."/>
            <person name="Du C.H."/>
            <person name="Zhou Y.H."/>
            <person name="Cheng J.X."/>
            <person name="Dai P.F."/>
            <person name="Guo W.B."/>
            <person name="Han X.H."/>
            <person name="Huang E.J."/>
            <person name="Li L.F."/>
            <person name="Wei W."/>
            <person name="Gao Y.C."/>
            <person name="Liu J.Z."/>
            <person name="Shao H.Z."/>
            <person name="Wang X."/>
            <person name="Wang C.C."/>
            <person name="Yang T.C."/>
            <person name="Huo Q.B."/>
            <person name="Li W."/>
            <person name="Chen H.Y."/>
            <person name="Chen S.E."/>
            <person name="Zhou L.G."/>
            <person name="Ni X.B."/>
            <person name="Tian J.H."/>
            <person name="Sheng Y."/>
            <person name="Liu T."/>
            <person name="Pan Y.S."/>
            <person name="Xia L.Y."/>
            <person name="Li J."/>
            <person name="Zhao F."/>
            <person name="Cao W.C."/>
        </authorList>
    </citation>
    <scope>NUCLEOTIDE SEQUENCE</scope>
    <source>
        <strain evidence="3">Rmic-2018</strain>
    </source>
</reference>
<dbReference type="VEuPathDB" id="VectorBase:LOC119167799"/>
<accession>A0A9J6EA55</accession>
<feature type="compositionally biased region" description="Low complexity" evidence="1">
    <location>
        <begin position="279"/>
        <end position="288"/>
    </location>
</feature>
<proteinExistence type="predicted"/>
<gene>
    <name evidence="3" type="ORF">HPB51_014042</name>
</gene>
<name>A0A9J6EA55_RHIMP</name>
<sequence>MAAARAFRKQFTWRFPIHGASTAIVGDSQLRYLHQHFDPASPHSPAFICQPGACIGDIGELLDFVPKGASNLILHIGTNDLANTDAPTAFNRYVALLDRIRHERPDIPMVFATLVLPRAPNQRLRRHNWRAVRRFNFEAPEFNLQLLSLCHEREGVFYVNHRIDALPPWTVLAADGQHPSFAGMSLLAWNICNLLLDLRQPYINNWLEHAPQPEVGAYELRETPSYSQALRRDSSDATCRGGKEKNMNQAAPETAAALSPGQHTPSGPPSPSGQPPSRLPRLSSTPTTHNPETATKDITNYYKEEHRSYPDPCKGLHRADERLLLKLFTNTVLCQAVLKHFNSSFDGTCQFCGEVADTFHIVSACQSNPSIPPNSNPTREDWEAALLGCQDLKAQEALVQRARAALPMEPRNRGST</sequence>
<feature type="region of interest" description="Disordered" evidence="1">
    <location>
        <begin position="226"/>
        <end position="296"/>
    </location>
</feature>
<feature type="domain" description="SGNH hydrolase-type esterase" evidence="2">
    <location>
        <begin position="22"/>
        <end position="184"/>
    </location>
</feature>
<dbReference type="InterPro" id="IPR013830">
    <property type="entry name" value="SGNH_hydro"/>
</dbReference>
<dbReference type="Gene3D" id="3.40.50.1110">
    <property type="entry name" value="SGNH hydrolase"/>
    <property type="match status" value="1"/>
</dbReference>
<evidence type="ECO:0000259" key="2">
    <source>
        <dbReference type="Pfam" id="PF13472"/>
    </source>
</evidence>
<organism evidence="3 4">
    <name type="scientific">Rhipicephalus microplus</name>
    <name type="common">Cattle tick</name>
    <name type="synonym">Boophilus microplus</name>
    <dbReference type="NCBI Taxonomy" id="6941"/>
    <lineage>
        <taxon>Eukaryota</taxon>
        <taxon>Metazoa</taxon>
        <taxon>Ecdysozoa</taxon>
        <taxon>Arthropoda</taxon>
        <taxon>Chelicerata</taxon>
        <taxon>Arachnida</taxon>
        <taxon>Acari</taxon>
        <taxon>Parasitiformes</taxon>
        <taxon>Ixodida</taxon>
        <taxon>Ixodoidea</taxon>
        <taxon>Ixodidae</taxon>
        <taxon>Rhipicephalinae</taxon>
        <taxon>Rhipicephalus</taxon>
        <taxon>Boophilus</taxon>
    </lineage>
</organism>
<evidence type="ECO:0000256" key="1">
    <source>
        <dbReference type="SAM" id="MobiDB-lite"/>
    </source>
</evidence>
<dbReference type="Proteomes" id="UP000821866">
    <property type="component" value="Chromosome 3"/>
</dbReference>